<protein>
    <recommendedName>
        <fullName evidence="3">Bromo domain-containing protein</fullName>
    </recommendedName>
</protein>
<feature type="compositionally biased region" description="Gly residues" evidence="2">
    <location>
        <begin position="1025"/>
        <end position="1034"/>
    </location>
</feature>
<evidence type="ECO:0000259" key="3">
    <source>
        <dbReference type="SMART" id="SM00297"/>
    </source>
</evidence>
<dbReference type="GO" id="GO:0051123">
    <property type="term" value="P:RNA polymerase II preinitiation complex assembly"/>
    <property type="evidence" value="ECO:0007669"/>
    <property type="project" value="TreeGrafter"/>
</dbReference>
<comment type="caution">
    <text evidence="4">The sequence shown here is derived from an EMBL/GenBank/DDBJ whole genome shotgun (WGS) entry which is preliminary data.</text>
</comment>
<feature type="compositionally biased region" description="Low complexity" evidence="2">
    <location>
        <begin position="835"/>
        <end position="845"/>
    </location>
</feature>
<organism evidence="4 5">
    <name type="scientific">Astrephomene gubernaculifera</name>
    <dbReference type="NCBI Taxonomy" id="47775"/>
    <lineage>
        <taxon>Eukaryota</taxon>
        <taxon>Viridiplantae</taxon>
        <taxon>Chlorophyta</taxon>
        <taxon>core chlorophytes</taxon>
        <taxon>Chlorophyceae</taxon>
        <taxon>CS clade</taxon>
        <taxon>Chlamydomonadales</taxon>
        <taxon>Astrephomenaceae</taxon>
        <taxon>Astrephomene</taxon>
    </lineage>
</organism>
<keyword evidence="5" id="KW-1185">Reference proteome</keyword>
<dbReference type="GO" id="GO:0005669">
    <property type="term" value="C:transcription factor TFIID complex"/>
    <property type="evidence" value="ECO:0007669"/>
    <property type="project" value="InterPro"/>
</dbReference>
<evidence type="ECO:0000256" key="1">
    <source>
        <dbReference type="ARBA" id="ARBA00023117"/>
    </source>
</evidence>
<feature type="compositionally biased region" description="Gly residues" evidence="2">
    <location>
        <begin position="1261"/>
        <end position="1282"/>
    </location>
</feature>
<feature type="region of interest" description="Disordered" evidence="2">
    <location>
        <begin position="1261"/>
        <end position="1300"/>
    </location>
</feature>
<dbReference type="PANTHER" id="PTHR13900:SF0">
    <property type="entry name" value="TRANSCRIPTION INITIATION FACTOR TFIID SUBUNIT 1"/>
    <property type="match status" value="1"/>
</dbReference>
<feature type="compositionally biased region" description="Basic and acidic residues" evidence="2">
    <location>
        <begin position="1076"/>
        <end position="1086"/>
    </location>
</feature>
<dbReference type="SMART" id="SM00297">
    <property type="entry name" value="BROMO"/>
    <property type="match status" value="1"/>
</dbReference>
<feature type="compositionally biased region" description="Gly residues" evidence="2">
    <location>
        <begin position="694"/>
        <end position="716"/>
    </location>
</feature>
<feature type="region of interest" description="Disordered" evidence="2">
    <location>
        <begin position="1069"/>
        <end position="1189"/>
    </location>
</feature>
<feature type="compositionally biased region" description="Basic residues" evidence="2">
    <location>
        <begin position="770"/>
        <end position="784"/>
    </location>
</feature>
<dbReference type="Proteomes" id="UP001054857">
    <property type="component" value="Unassembled WGS sequence"/>
</dbReference>
<feature type="compositionally biased region" description="Low complexity" evidence="2">
    <location>
        <begin position="268"/>
        <end position="285"/>
    </location>
</feature>
<dbReference type="InterPro" id="IPR040240">
    <property type="entry name" value="TAF1"/>
</dbReference>
<evidence type="ECO:0000313" key="5">
    <source>
        <dbReference type="Proteomes" id="UP001054857"/>
    </source>
</evidence>
<feature type="compositionally biased region" description="Low complexity" evidence="2">
    <location>
        <begin position="785"/>
        <end position="803"/>
    </location>
</feature>
<feature type="domain" description="Bromo" evidence="3">
    <location>
        <begin position="12"/>
        <end position="129"/>
    </location>
</feature>
<dbReference type="GO" id="GO:0016251">
    <property type="term" value="F:RNA polymerase II general transcription initiation factor activity"/>
    <property type="evidence" value="ECO:0007669"/>
    <property type="project" value="InterPro"/>
</dbReference>
<reference evidence="4 5" key="1">
    <citation type="journal article" date="2021" name="Sci. Rep.">
        <title>Genome sequencing of the multicellular alga Astrephomene provides insights into convergent evolution of germ-soma differentiation.</title>
        <authorList>
            <person name="Yamashita S."/>
            <person name="Yamamoto K."/>
            <person name="Matsuzaki R."/>
            <person name="Suzuki S."/>
            <person name="Yamaguchi H."/>
            <person name="Hirooka S."/>
            <person name="Minakuchi Y."/>
            <person name="Miyagishima S."/>
            <person name="Kawachi M."/>
            <person name="Toyoda A."/>
            <person name="Nozaki H."/>
        </authorList>
    </citation>
    <scope>NUCLEOTIDE SEQUENCE [LARGE SCALE GENOMIC DNA]</scope>
    <source>
        <strain evidence="4 5">NIES-4017</strain>
    </source>
</reference>
<evidence type="ECO:0000313" key="4">
    <source>
        <dbReference type="EMBL" id="GFR51893.1"/>
    </source>
</evidence>
<dbReference type="Pfam" id="PF00439">
    <property type="entry name" value="Bromodomain"/>
    <property type="match status" value="1"/>
</dbReference>
<feature type="region of interest" description="Disordered" evidence="2">
    <location>
        <begin position="1315"/>
        <end position="1336"/>
    </location>
</feature>
<proteinExistence type="predicted"/>
<feature type="region of interest" description="Disordered" evidence="2">
    <location>
        <begin position="443"/>
        <end position="479"/>
    </location>
</feature>
<dbReference type="GO" id="GO:0017025">
    <property type="term" value="F:TBP-class protein binding"/>
    <property type="evidence" value="ECO:0007669"/>
    <property type="project" value="InterPro"/>
</dbReference>
<feature type="compositionally biased region" description="Pro residues" evidence="2">
    <location>
        <begin position="820"/>
        <end position="834"/>
    </location>
</feature>
<feature type="region of interest" description="Disordered" evidence="2">
    <location>
        <begin position="262"/>
        <end position="309"/>
    </location>
</feature>
<dbReference type="EMBL" id="BMAR01000055">
    <property type="protein sequence ID" value="GFR51893.1"/>
    <property type="molecule type" value="Genomic_DNA"/>
</dbReference>
<feature type="compositionally biased region" description="Gly residues" evidence="2">
    <location>
        <begin position="1315"/>
        <end position="1330"/>
    </location>
</feature>
<dbReference type="GO" id="GO:0004402">
    <property type="term" value="F:histone acetyltransferase activity"/>
    <property type="evidence" value="ECO:0007669"/>
    <property type="project" value="InterPro"/>
</dbReference>
<feature type="compositionally biased region" description="Low complexity" evidence="2">
    <location>
        <begin position="1122"/>
        <end position="1162"/>
    </location>
</feature>
<evidence type="ECO:0000256" key="2">
    <source>
        <dbReference type="SAM" id="MobiDB-lite"/>
    </source>
</evidence>
<accession>A0AAD3E3W5</accession>
<name>A0AAD3E3W5_9CHLO</name>
<dbReference type="InterPro" id="IPR001487">
    <property type="entry name" value="Bromodomain"/>
</dbReference>
<feature type="region of interest" description="Disordered" evidence="2">
    <location>
        <begin position="1018"/>
        <end position="1048"/>
    </location>
</feature>
<dbReference type="CDD" id="cd04369">
    <property type="entry name" value="Bromodomain"/>
    <property type="match status" value="1"/>
</dbReference>
<feature type="compositionally biased region" description="Polar residues" evidence="2">
    <location>
        <begin position="391"/>
        <end position="405"/>
    </location>
</feature>
<sequence>MELDPSTQATPYLEGGARLSSLLVEIILHILEHTPHASFFRSSVSCALVTDYRDFVPEAQEMHLGNILERAQSQLYVSIAAFREDLQRIRHNAIAYNGPNGGKHGYEPVIYWANDLIAAAEQQLQLRMPALISAEEQQQVDLQHSDATVTVAISPTAAWLANTAAAPRHGTSNGAKTAASGHPHDGNLAKPLPAAVPSSPCGDNQQQTFIQPHHLQPPQHLQPHQSANGGAAVADPAAAAPACGLLSSSQLQQPCSQATQEEEGSRCQQGGQQQQQLLASPSRSSGSGGAGGAAAFRSGSGGGGGGSRTTTLHSGLDALLAACELVAEQESAAAAAAAESAAAAAAAADGGDAMQGAAVAAACCTEYGEYGRGCAAGAGASGVLGPAPLSPQRTSYPGGCTSSSPLALQRSHSQQQQQLQLALVPLRGLAGSQQQQQPQLLLQPLQHPPPMPLSQHNLHPHPHQPQQQQHGSVGGGCSLDETAASSEDGCMAVCSGRSNGGDVGGPTGRSGGGASQQTCSSYLASNAFKNRRHKSKVYIKPNKVVYLPTTFVEEEFEVACLPLDCCLLVEADGADTEEVFRVTIKAVPRAGLSTMYCMTNVMRFQQRYLHWQIANWTRLEDGNIRIHLHSPAAAAAGAVAGQGGGSSGQQQHRQDMSREASLTEVQVGSRGAAPCTSDDSYQPGGRGEHSGLQPGAGAGRYGGGGGSGGGGSGGGSLKRRSDTGAVGRAGGGYPGGGGAERRLGPELGGREVFPPELRMSSTGYPLHLQHLAHHHRHHHLHLPPHHQQQYPPSSPSAAAAAAPESPPVSPQRRTSHSAPPCHPGPPLPPPPRAPPHLQQYPPGCQPLLLPPGLGMLPGLMLGPTAEAAPHMQQLLSAVLQQQQHPGLVLPAGLFPMQLLPSAAALAAAPGMADGLKQELGGGSGGDGGGGGGALGMGMGMLPFSSLLAPPPASLLGNGGAAACAGPVAGAASDSLALGLQHQQQLMSSLPPLPLTSLPMSHVQSLEQQLQQLHDLSQQLQQASGAAGGGDGGQGSQQQAAEAGGGGGGELQGLATLQLAAMHQLQQQQAAQQQQQEAREAQQRVEDQQQQQHPQRKRKHQLQLQPLQSHHQRPPLPPPPPSQQQQQQQQQQEQQQQYLLPAIHPNGDQANGPNNANNASNGNHDGSTSFPLNSLPGMPAPRGTGTGTTAAGLFLQPLRLQPLSAPSSADAPPSLCLPHSSSLPAVLQTSEEGGLQPQHLNPQLELLRASSCYARLCEEGGGGGGGSSGAAGGGDGGSGGVRGRMGPSQLQHGGMMADPMRMSDFGPLVFDIGSGGGSGHAAGKGGGGGGSRRAAGNASNTSAAAAAAAAAATSELGLRACTAEELKSLLSPSKRCKVAGGCGNGSSSCNAQQLQVATLAAAAVHSEGGVSSSGGGALPCAAAAAAAAGGGCMPDMPAERIGPMGLRLSPLMPEAAGAALLALCAGAGLQAPGAFAFPTSLQPLAAAAAADPSSVGARPFLQQPTVFPELLGRLV</sequence>
<dbReference type="Gene3D" id="1.20.920.10">
    <property type="entry name" value="Bromodomain-like"/>
    <property type="match status" value="1"/>
</dbReference>
<dbReference type="PANTHER" id="PTHR13900">
    <property type="entry name" value="TRANSCRIPTION INITIATION FACTOR TFIID"/>
    <property type="match status" value="1"/>
</dbReference>
<feature type="region of interest" description="Disordered" evidence="2">
    <location>
        <begin position="637"/>
        <end position="845"/>
    </location>
</feature>
<feature type="region of interest" description="Disordered" evidence="2">
    <location>
        <begin position="167"/>
        <end position="207"/>
    </location>
</feature>
<feature type="region of interest" description="Disordered" evidence="2">
    <location>
        <begin position="389"/>
        <end position="413"/>
    </location>
</feature>
<dbReference type="InterPro" id="IPR036427">
    <property type="entry name" value="Bromodomain-like_sf"/>
</dbReference>
<dbReference type="SUPFAM" id="SSF47370">
    <property type="entry name" value="Bromodomain"/>
    <property type="match status" value="1"/>
</dbReference>
<gene>
    <name evidence="4" type="ORF">Agub_g14373</name>
</gene>
<keyword evidence="1" id="KW-0103">Bromodomain</keyword>
<feature type="compositionally biased region" description="Gly residues" evidence="2">
    <location>
        <begin position="727"/>
        <end position="738"/>
    </location>
</feature>